<evidence type="ECO:0000313" key="2">
    <source>
        <dbReference type="Proteomes" id="UP000317778"/>
    </source>
</evidence>
<dbReference type="Proteomes" id="UP000317778">
    <property type="component" value="Unassembled WGS sequence"/>
</dbReference>
<comment type="caution">
    <text evidence="1">The sequence shown here is derived from an EMBL/GenBank/DDBJ whole genome shotgun (WGS) entry which is preliminary data.</text>
</comment>
<sequence>MQTSTVQETKKAVKPKYRGLCSTCKNAATCTFPRDPARPIMHCDEFDGYEGPKTRVVPRVAKPEAADEVEFKGLCRNCENRHHCVFPKPAGGVWQCDEYC</sequence>
<protein>
    <submittedName>
        <fullName evidence="1">Uncharacterized protein</fullName>
    </submittedName>
</protein>
<organism evidence="1 2">
    <name type="scientific">candidate division TA06 bacterium B3_TA06</name>
    <dbReference type="NCBI Taxonomy" id="2012487"/>
    <lineage>
        <taxon>Bacteria</taxon>
        <taxon>Bacteria division TA06</taxon>
    </lineage>
</organism>
<accession>A0A532V958</accession>
<gene>
    <name evidence="1" type="ORF">CEE36_03155</name>
</gene>
<evidence type="ECO:0000313" key="1">
    <source>
        <dbReference type="EMBL" id="TKJ43698.1"/>
    </source>
</evidence>
<dbReference type="EMBL" id="NJBO01000003">
    <property type="protein sequence ID" value="TKJ43698.1"/>
    <property type="molecule type" value="Genomic_DNA"/>
</dbReference>
<reference evidence="1 2" key="1">
    <citation type="submission" date="2017-06" db="EMBL/GenBank/DDBJ databases">
        <title>Novel microbial phyla capable of carbon fixation and sulfur reduction in deep-sea sediments.</title>
        <authorList>
            <person name="Huang J."/>
            <person name="Baker B."/>
            <person name="Wang Y."/>
        </authorList>
    </citation>
    <scope>NUCLEOTIDE SEQUENCE [LARGE SCALE GENOMIC DNA]</scope>
    <source>
        <strain evidence="1">B3_TA06</strain>
    </source>
</reference>
<proteinExistence type="predicted"/>
<name>A0A532V958_UNCT6</name>
<dbReference type="AlphaFoldDB" id="A0A532V958"/>